<dbReference type="InterPro" id="IPR004394">
    <property type="entry name" value="Iojap/RsfS/C7orf30"/>
</dbReference>
<dbReference type="GO" id="GO:0043023">
    <property type="term" value="F:ribosomal large subunit binding"/>
    <property type="evidence" value="ECO:0007669"/>
    <property type="project" value="TreeGrafter"/>
</dbReference>
<keyword evidence="4" id="KW-1185">Reference proteome</keyword>
<dbReference type="PANTHER" id="PTHR21043:SF0">
    <property type="entry name" value="MITOCHONDRIAL ASSEMBLY OF RIBOSOMAL LARGE SUBUNIT PROTEIN 1"/>
    <property type="match status" value="1"/>
</dbReference>
<comment type="function">
    <text evidence="2">Functions as a ribosomal silencing factor. Interacts with ribosomal protein uL14 (rplN), blocking formation of intersubunit bridge B8. Prevents association of the 30S and 50S ribosomal subunits and the formation of functional ribosomes, thus repressing translation.</text>
</comment>
<organism evidence="3 4">
    <name type="scientific">Flavilitoribacter nigricans (strain ATCC 23147 / DSM 23189 / NBRC 102662 / NCIMB 1420 / SS-2)</name>
    <name type="common">Lewinella nigricans</name>
    <dbReference type="NCBI Taxonomy" id="1122177"/>
    <lineage>
        <taxon>Bacteria</taxon>
        <taxon>Pseudomonadati</taxon>
        <taxon>Bacteroidota</taxon>
        <taxon>Saprospiria</taxon>
        <taxon>Saprospirales</taxon>
        <taxon>Lewinellaceae</taxon>
        <taxon>Flavilitoribacter</taxon>
    </lineage>
</organism>
<accession>A0A2D0NI62</accession>
<dbReference type="Proteomes" id="UP000223913">
    <property type="component" value="Unassembled WGS sequence"/>
</dbReference>
<protein>
    <recommendedName>
        <fullName evidence="2">Ribosomal silencing factor RsfS</fullName>
    </recommendedName>
</protein>
<dbReference type="GO" id="GO:0090071">
    <property type="term" value="P:negative regulation of ribosome biogenesis"/>
    <property type="evidence" value="ECO:0007669"/>
    <property type="project" value="UniProtKB-UniRule"/>
</dbReference>
<evidence type="ECO:0000313" key="3">
    <source>
        <dbReference type="EMBL" id="PHN08066.1"/>
    </source>
</evidence>
<dbReference type="GO" id="GO:0042256">
    <property type="term" value="P:cytosolic ribosome assembly"/>
    <property type="evidence" value="ECO:0007669"/>
    <property type="project" value="UniProtKB-UniRule"/>
</dbReference>
<sequence>MNLQVKLKQPSVDTRELNELVIDSIHDIKGKNVVKLDLRHLEEAPTDYFIICEGDSNTQVKAIADNIYRRIKDEMGILPNHTEGQRESLWICIDYFTTVVHIFYREKRGFYDLENLWSDAKFVEYETL</sequence>
<dbReference type="OrthoDB" id="9793681at2"/>
<dbReference type="PANTHER" id="PTHR21043">
    <property type="entry name" value="IOJAP SUPERFAMILY ORTHOLOG"/>
    <property type="match status" value="1"/>
</dbReference>
<dbReference type="GO" id="GO:0017148">
    <property type="term" value="P:negative regulation of translation"/>
    <property type="evidence" value="ECO:0007669"/>
    <property type="project" value="UniProtKB-UniRule"/>
</dbReference>
<dbReference type="NCBIfam" id="TIGR00090">
    <property type="entry name" value="rsfS_iojap_ybeB"/>
    <property type="match status" value="1"/>
</dbReference>
<dbReference type="Pfam" id="PF02410">
    <property type="entry name" value="RsfS"/>
    <property type="match status" value="1"/>
</dbReference>
<comment type="subunit">
    <text evidence="2">Interacts with ribosomal protein uL14 (rplN).</text>
</comment>
<reference evidence="3 4" key="1">
    <citation type="submission" date="2017-10" db="EMBL/GenBank/DDBJ databases">
        <title>The draft genome sequence of Lewinella nigricans NBRC 102662.</title>
        <authorList>
            <person name="Wang K."/>
        </authorList>
    </citation>
    <scope>NUCLEOTIDE SEQUENCE [LARGE SCALE GENOMIC DNA]</scope>
    <source>
        <strain evidence="3 4">NBRC 102662</strain>
    </source>
</reference>
<comment type="similarity">
    <text evidence="1 2">Belongs to the Iojap/RsfS family.</text>
</comment>
<proteinExistence type="inferred from homology"/>
<dbReference type="HAMAP" id="MF_01477">
    <property type="entry name" value="Iojap_RsfS"/>
    <property type="match status" value="1"/>
</dbReference>
<gene>
    <name evidence="2 3" type="primary">rsfS</name>
    <name evidence="3" type="ORF">CRP01_03355</name>
</gene>
<dbReference type="Gene3D" id="3.30.460.10">
    <property type="entry name" value="Beta Polymerase, domain 2"/>
    <property type="match status" value="1"/>
</dbReference>
<dbReference type="InterPro" id="IPR043519">
    <property type="entry name" value="NT_sf"/>
</dbReference>
<keyword evidence="2" id="KW-0963">Cytoplasm</keyword>
<dbReference type="EMBL" id="PDUD01000003">
    <property type="protein sequence ID" value="PHN08066.1"/>
    <property type="molecule type" value="Genomic_DNA"/>
</dbReference>
<comment type="subcellular location">
    <subcellularLocation>
        <location evidence="2">Cytoplasm</location>
    </subcellularLocation>
</comment>
<dbReference type="SUPFAM" id="SSF81301">
    <property type="entry name" value="Nucleotidyltransferase"/>
    <property type="match status" value="1"/>
</dbReference>
<comment type="caution">
    <text evidence="3">The sequence shown here is derived from an EMBL/GenBank/DDBJ whole genome shotgun (WGS) entry which is preliminary data.</text>
</comment>
<evidence type="ECO:0000313" key="4">
    <source>
        <dbReference type="Proteomes" id="UP000223913"/>
    </source>
</evidence>
<evidence type="ECO:0000256" key="2">
    <source>
        <dbReference type="HAMAP-Rule" id="MF_01477"/>
    </source>
</evidence>
<dbReference type="AlphaFoldDB" id="A0A2D0NI62"/>
<keyword evidence="2" id="KW-0810">Translation regulation</keyword>
<name>A0A2D0NI62_FLAN2</name>
<evidence type="ECO:0000256" key="1">
    <source>
        <dbReference type="ARBA" id="ARBA00010574"/>
    </source>
</evidence>
<keyword evidence="2" id="KW-0678">Repressor</keyword>
<dbReference type="GO" id="GO:0005737">
    <property type="term" value="C:cytoplasm"/>
    <property type="evidence" value="ECO:0007669"/>
    <property type="project" value="UniProtKB-SubCell"/>
</dbReference>